<evidence type="ECO:0000256" key="1">
    <source>
        <dbReference type="SAM" id="MobiDB-lite"/>
    </source>
</evidence>
<gene>
    <name evidence="2" type="ORF">EYF80_001362</name>
</gene>
<accession>A0A4Z2JEA9</accession>
<name>A0A4Z2JEA9_9TELE</name>
<evidence type="ECO:0000313" key="3">
    <source>
        <dbReference type="Proteomes" id="UP000314294"/>
    </source>
</evidence>
<evidence type="ECO:0000313" key="2">
    <source>
        <dbReference type="EMBL" id="TNN88579.1"/>
    </source>
</evidence>
<dbReference type="EMBL" id="SRLO01000005">
    <property type="protein sequence ID" value="TNN88579.1"/>
    <property type="molecule type" value="Genomic_DNA"/>
</dbReference>
<feature type="compositionally biased region" description="Basic and acidic residues" evidence="1">
    <location>
        <begin position="11"/>
        <end position="23"/>
    </location>
</feature>
<sequence>MKLSLSSSEDMASKDPPESELQSKHQLVGPLPIALQSQQERNHSHQSANLRFHQIVSLRFKLIYNPITAAFCRVFSHRGFLPEEKPSLDSVVSRSLNIGPRDLRGFQQFAFMCYVWMSGKVVRSSLSSTARRSPLGARQHADGDPDRECWACWRFQDPVLRVADCLMAPPPHIPIAALSLISDNADVKFSPHLPPEPKGIGRQDTMSLPQRGKRRRNKTVKQIYLQAYWREEGSGGGKTTPTDYPKDL</sequence>
<proteinExistence type="predicted"/>
<feature type="region of interest" description="Disordered" evidence="1">
    <location>
        <begin position="192"/>
        <end position="219"/>
    </location>
</feature>
<feature type="compositionally biased region" description="Polar residues" evidence="1">
    <location>
        <begin position="1"/>
        <end position="10"/>
    </location>
</feature>
<dbReference type="Proteomes" id="UP000314294">
    <property type="component" value="Unassembled WGS sequence"/>
</dbReference>
<organism evidence="2 3">
    <name type="scientific">Liparis tanakae</name>
    <name type="common">Tanaka's snailfish</name>
    <dbReference type="NCBI Taxonomy" id="230148"/>
    <lineage>
        <taxon>Eukaryota</taxon>
        <taxon>Metazoa</taxon>
        <taxon>Chordata</taxon>
        <taxon>Craniata</taxon>
        <taxon>Vertebrata</taxon>
        <taxon>Euteleostomi</taxon>
        <taxon>Actinopterygii</taxon>
        <taxon>Neopterygii</taxon>
        <taxon>Teleostei</taxon>
        <taxon>Neoteleostei</taxon>
        <taxon>Acanthomorphata</taxon>
        <taxon>Eupercaria</taxon>
        <taxon>Perciformes</taxon>
        <taxon>Cottioidei</taxon>
        <taxon>Cottales</taxon>
        <taxon>Liparidae</taxon>
        <taxon>Liparis</taxon>
    </lineage>
</organism>
<keyword evidence="3" id="KW-1185">Reference proteome</keyword>
<protein>
    <submittedName>
        <fullName evidence="2">Uncharacterized protein</fullName>
    </submittedName>
</protein>
<feature type="region of interest" description="Disordered" evidence="1">
    <location>
        <begin position="1"/>
        <end position="23"/>
    </location>
</feature>
<reference evidence="2 3" key="1">
    <citation type="submission" date="2019-03" db="EMBL/GenBank/DDBJ databases">
        <title>First draft genome of Liparis tanakae, snailfish: a comprehensive survey of snailfish specific genes.</title>
        <authorList>
            <person name="Kim W."/>
            <person name="Song I."/>
            <person name="Jeong J.-H."/>
            <person name="Kim D."/>
            <person name="Kim S."/>
            <person name="Ryu S."/>
            <person name="Song J.Y."/>
            <person name="Lee S.K."/>
        </authorList>
    </citation>
    <scope>NUCLEOTIDE SEQUENCE [LARGE SCALE GENOMIC DNA]</scope>
    <source>
        <tissue evidence="2">Muscle</tissue>
    </source>
</reference>
<dbReference type="AlphaFoldDB" id="A0A4Z2JEA9"/>
<comment type="caution">
    <text evidence="2">The sequence shown here is derived from an EMBL/GenBank/DDBJ whole genome shotgun (WGS) entry which is preliminary data.</text>
</comment>